<dbReference type="KEGG" id="dmt:DESME_08110"/>
<dbReference type="PANTHER" id="PTHR43822">
    <property type="entry name" value="HOMOACONITASE, MITOCHONDRIAL-RELATED"/>
    <property type="match status" value="1"/>
</dbReference>
<dbReference type="RefSeq" id="WP_006717088.1">
    <property type="nucleotide sequence ID" value="NZ_CP007032.1"/>
</dbReference>
<keyword evidence="7" id="KW-1185">Reference proteome</keyword>
<organism evidence="6 7">
    <name type="scientific">Desulfitobacterium metallireducens DSM 15288</name>
    <dbReference type="NCBI Taxonomy" id="871968"/>
    <lineage>
        <taxon>Bacteria</taxon>
        <taxon>Bacillati</taxon>
        <taxon>Bacillota</taxon>
        <taxon>Clostridia</taxon>
        <taxon>Eubacteriales</taxon>
        <taxon>Desulfitobacteriaceae</taxon>
        <taxon>Desulfitobacterium</taxon>
    </lineage>
</organism>
<protein>
    <submittedName>
        <fullName evidence="6">3-isopropylmalate dehydratase</fullName>
    </submittedName>
</protein>
<dbReference type="InterPro" id="IPR001030">
    <property type="entry name" value="Acoase/IPM_deHydtase_lsu_aba"/>
</dbReference>
<evidence type="ECO:0000256" key="2">
    <source>
        <dbReference type="ARBA" id="ARBA00023004"/>
    </source>
</evidence>
<keyword evidence="4" id="KW-0456">Lyase</keyword>
<dbReference type="PRINTS" id="PR00415">
    <property type="entry name" value="ACONITASE"/>
</dbReference>
<dbReference type="STRING" id="871968.DESME_08110"/>
<dbReference type="eggNOG" id="COG0065">
    <property type="taxonomic scope" value="Bacteria"/>
</dbReference>
<proteinExistence type="predicted"/>
<dbReference type="InterPro" id="IPR015931">
    <property type="entry name" value="Acnase/IPM_dHydase_lsu_aba_1/3"/>
</dbReference>
<dbReference type="InterPro" id="IPR050067">
    <property type="entry name" value="IPM_dehydratase_rel_enz"/>
</dbReference>
<keyword evidence="2" id="KW-0408">Iron</keyword>
<evidence type="ECO:0000256" key="3">
    <source>
        <dbReference type="ARBA" id="ARBA00023014"/>
    </source>
</evidence>
<dbReference type="HOGENOM" id="CLU_006714_3_4_9"/>
<dbReference type="Gene3D" id="3.30.499.10">
    <property type="entry name" value="Aconitase, domain 3"/>
    <property type="match status" value="2"/>
</dbReference>
<evidence type="ECO:0000256" key="1">
    <source>
        <dbReference type="ARBA" id="ARBA00022723"/>
    </source>
</evidence>
<sequence>MPFFSQSLAKAASLIEVVSGQEIKVKVNLILGHDGTASKLLKTWKNSEFEKAPENKVLITIDHAYPAPTIQERTLQQELFKVSNEMDLHLYSHGEGVLHQVVAEEGSLRPGMIIVGADGHVATSGAFGALAFSLSAEELVNPLETGYYKLTVPEIVTITLENQLQSNVMARDVALYILGKWGSNIKGKAVALTGSFLEQASIASKMALCNLLPEAGVVTAFVLPSQEEAEGEVYQVDVSVIEPMIAVPPSPTHVQSVKDLVGKKITVAILGGCSAGRIEDMMICAAVLKGRKIPPEVTLIITPASSKIANEMDELGLTPILRKSGAIIMPPGCGPCPGKHFGLLSPQDVAITTTIRNSPGRIGSEDAEILLASPRTVAESALKGVISCPKS</sequence>
<gene>
    <name evidence="6" type="ORF">DESME_08110</name>
</gene>
<evidence type="ECO:0000313" key="6">
    <source>
        <dbReference type="EMBL" id="AHF07034.1"/>
    </source>
</evidence>
<keyword evidence="3" id="KW-0411">Iron-sulfur</keyword>
<dbReference type="GO" id="GO:0046872">
    <property type="term" value="F:metal ion binding"/>
    <property type="evidence" value="ECO:0007669"/>
    <property type="project" value="UniProtKB-KW"/>
</dbReference>
<dbReference type="Proteomes" id="UP000010847">
    <property type="component" value="Chromosome"/>
</dbReference>
<dbReference type="AlphaFoldDB" id="W0ECV4"/>
<dbReference type="GO" id="GO:0051536">
    <property type="term" value="F:iron-sulfur cluster binding"/>
    <property type="evidence" value="ECO:0007669"/>
    <property type="project" value="UniProtKB-KW"/>
</dbReference>
<dbReference type="GO" id="GO:0043436">
    <property type="term" value="P:oxoacid metabolic process"/>
    <property type="evidence" value="ECO:0007669"/>
    <property type="project" value="UniProtKB-ARBA"/>
</dbReference>
<evidence type="ECO:0000259" key="5">
    <source>
        <dbReference type="Pfam" id="PF00330"/>
    </source>
</evidence>
<dbReference type="PANTHER" id="PTHR43822:SF2">
    <property type="entry name" value="HOMOACONITASE, MITOCHONDRIAL"/>
    <property type="match status" value="1"/>
</dbReference>
<name>W0ECV4_9FIRM</name>
<feature type="domain" description="Aconitase/3-isopropylmalate dehydratase large subunit alpha/beta/alpha" evidence="5">
    <location>
        <begin position="258"/>
        <end position="384"/>
    </location>
</feature>
<feature type="domain" description="Aconitase/3-isopropylmalate dehydratase large subunit alpha/beta/alpha" evidence="5">
    <location>
        <begin position="22"/>
        <end position="227"/>
    </location>
</feature>
<dbReference type="EMBL" id="CP007032">
    <property type="protein sequence ID" value="AHF07034.1"/>
    <property type="molecule type" value="Genomic_DNA"/>
</dbReference>
<accession>W0ECV4</accession>
<dbReference type="OrthoDB" id="9802769at2"/>
<reference evidence="6 7" key="1">
    <citation type="submission" date="2013-12" db="EMBL/GenBank/DDBJ databases">
        <authorList>
            <consortium name="DOE Joint Genome Institute"/>
            <person name="Smidt H."/>
            <person name="Huntemann M."/>
            <person name="Han J."/>
            <person name="Chen A."/>
            <person name="Kyrpides N."/>
            <person name="Mavromatis K."/>
            <person name="Markowitz V."/>
            <person name="Palaniappan K."/>
            <person name="Ivanova N."/>
            <person name="Schaumberg A."/>
            <person name="Pati A."/>
            <person name="Liolios K."/>
            <person name="Nordberg H.P."/>
            <person name="Cantor M.N."/>
            <person name="Hua S.X."/>
            <person name="Woyke T."/>
        </authorList>
    </citation>
    <scope>NUCLEOTIDE SEQUENCE [LARGE SCALE GENOMIC DNA]</scope>
    <source>
        <strain evidence="7">DSM 15288</strain>
    </source>
</reference>
<keyword evidence="1" id="KW-0479">Metal-binding</keyword>
<dbReference type="InterPro" id="IPR036008">
    <property type="entry name" value="Aconitase_4Fe-4S_dom"/>
</dbReference>
<dbReference type="SUPFAM" id="SSF53732">
    <property type="entry name" value="Aconitase iron-sulfur domain"/>
    <property type="match status" value="1"/>
</dbReference>
<evidence type="ECO:0000256" key="4">
    <source>
        <dbReference type="ARBA" id="ARBA00023239"/>
    </source>
</evidence>
<dbReference type="Pfam" id="PF00330">
    <property type="entry name" value="Aconitase"/>
    <property type="match status" value="2"/>
</dbReference>
<evidence type="ECO:0000313" key="7">
    <source>
        <dbReference type="Proteomes" id="UP000010847"/>
    </source>
</evidence>
<dbReference type="GO" id="GO:0016829">
    <property type="term" value="F:lyase activity"/>
    <property type="evidence" value="ECO:0007669"/>
    <property type="project" value="UniProtKB-KW"/>
</dbReference>